<protein>
    <recommendedName>
        <fullName evidence="4">Cell wall anchor protein</fullName>
    </recommendedName>
</protein>
<evidence type="ECO:0000256" key="1">
    <source>
        <dbReference type="SAM" id="Phobius"/>
    </source>
</evidence>
<dbReference type="RefSeq" id="WP_102724230.1">
    <property type="nucleotide sequence ID" value="NZ_PNHG01000012.1"/>
</dbReference>
<name>A0A2N6T3P7_9CORY</name>
<keyword evidence="1" id="KW-0812">Transmembrane</keyword>
<dbReference type="Proteomes" id="UP000235836">
    <property type="component" value="Unassembled WGS sequence"/>
</dbReference>
<reference evidence="2 3" key="1">
    <citation type="submission" date="2017-09" db="EMBL/GenBank/DDBJ databases">
        <title>Bacterial strain isolated from the female urinary microbiota.</title>
        <authorList>
            <person name="Thomas-White K."/>
            <person name="Kumar N."/>
            <person name="Forster S."/>
            <person name="Putonti C."/>
            <person name="Lawley T."/>
            <person name="Wolfe A.J."/>
        </authorList>
    </citation>
    <scope>NUCLEOTIDE SEQUENCE [LARGE SCALE GENOMIC DNA]</scope>
    <source>
        <strain evidence="2 3">UMB0792</strain>
    </source>
</reference>
<organism evidence="2 3">
    <name type="scientific">Corynebacterium tuscaniense</name>
    <dbReference type="NCBI Taxonomy" id="302449"/>
    <lineage>
        <taxon>Bacteria</taxon>
        <taxon>Bacillati</taxon>
        <taxon>Actinomycetota</taxon>
        <taxon>Actinomycetes</taxon>
        <taxon>Mycobacteriales</taxon>
        <taxon>Corynebacteriaceae</taxon>
        <taxon>Corynebacterium</taxon>
    </lineage>
</organism>
<evidence type="ECO:0008006" key="4">
    <source>
        <dbReference type="Google" id="ProtNLM"/>
    </source>
</evidence>
<keyword evidence="1" id="KW-1133">Transmembrane helix</keyword>
<comment type="caution">
    <text evidence="2">The sequence shown here is derived from an EMBL/GenBank/DDBJ whole genome shotgun (WGS) entry which is preliminary data.</text>
</comment>
<feature type="transmembrane region" description="Helical" evidence="1">
    <location>
        <begin position="55"/>
        <end position="72"/>
    </location>
</feature>
<keyword evidence="3" id="KW-1185">Reference proteome</keyword>
<sequence length="86" mass="9348">MANSQAETATFDIRNVIGALLGFYGLVLIICSFVLDPGFNVDEQISKESSDNLWVGIALAVAALVFFLWARLRPIAFNPDTLEAAD</sequence>
<evidence type="ECO:0000313" key="2">
    <source>
        <dbReference type="EMBL" id="PMC63960.1"/>
    </source>
</evidence>
<proteinExistence type="predicted"/>
<evidence type="ECO:0000313" key="3">
    <source>
        <dbReference type="Proteomes" id="UP000235836"/>
    </source>
</evidence>
<accession>A0A2N6T3P7</accession>
<keyword evidence="1" id="KW-0472">Membrane</keyword>
<feature type="transmembrane region" description="Helical" evidence="1">
    <location>
        <begin position="16"/>
        <end position="35"/>
    </location>
</feature>
<dbReference type="AlphaFoldDB" id="A0A2N6T3P7"/>
<dbReference type="EMBL" id="PNHG01000012">
    <property type="protein sequence ID" value="PMC63960.1"/>
    <property type="molecule type" value="Genomic_DNA"/>
</dbReference>
<gene>
    <name evidence="2" type="ORF">CJ203_08225</name>
</gene>